<dbReference type="SMART" id="SM00248">
    <property type="entry name" value="ANK"/>
    <property type="match status" value="5"/>
</dbReference>
<protein>
    <submittedName>
        <fullName evidence="4">Ankyrin repeat protein</fullName>
    </submittedName>
</protein>
<evidence type="ECO:0000256" key="2">
    <source>
        <dbReference type="ARBA" id="ARBA00023043"/>
    </source>
</evidence>
<evidence type="ECO:0000256" key="3">
    <source>
        <dbReference type="PROSITE-ProRule" id="PRU00023"/>
    </source>
</evidence>
<reference evidence="4 5" key="1">
    <citation type="submission" date="2018-08" db="EMBL/GenBank/DDBJ databases">
        <title>Genomic Encyclopedia of Type Strains, Phase III (KMG-III): the genomes of soil and plant-associated and newly described type strains.</title>
        <authorList>
            <person name="Whitman W."/>
        </authorList>
    </citation>
    <scope>NUCLEOTIDE SEQUENCE [LARGE SCALE GENOMIC DNA]</scope>
    <source>
        <strain evidence="4 5">CGMCC 1.10966</strain>
    </source>
</reference>
<evidence type="ECO:0000313" key="4">
    <source>
        <dbReference type="EMBL" id="REE55326.1"/>
    </source>
</evidence>
<dbReference type="PROSITE" id="PS50088">
    <property type="entry name" value="ANK_REPEAT"/>
    <property type="match status" value="2"/>
</dbReference>
<keyword evidence="1" id="KW-0677">Repeat</keyword>
<gene>
    <name evidence="4" type="ORF">A8990_1758</name>
</gene>
<keyword evidence="2 3" id="KW-0040">ANK repeat</keyword>
<dbReference type="AlphaFoldDB" id="A0A3D9Q060"/>
<dbReference type="Pfam" id="PF12796">
    <property type="entry name" value="Ank_2"/>
    <property type="match status" value="2"/>
</dbReference>
<dbReference type="SUPFAM" id="SSF48403">
    <property type="entry name" value="Ankyrin repeat"/>
    <property type="match status" value="1"/>
</dbReference>
<dbReference type="InterPro" id="IPR036770">
    <property type="entry name" value="Ankyrin_rpt-contain_sf"/>
</dbReference>
<dbReference type="EMBL" id="QTTN01000075">
    <property type="protein sequence ID" value="REE55326.1"/>
    <property type="molecule type" value="Genomic_DNA"/>
</dbReference>
<feature type="repeat" description="ANK" evidence="3">
    <location>
        <begin position="95"/>
        <end position="127"/>
    </location>
</feature>
<sequence>MSMSMSNEVDFEARDEALSGAFREACRAVKMGWLERLEVLLQEHPALAVARSKQGRTLLHHLCDWPGHCPHRLETGQALLAAGADVNARAIDPERGETGLQWAASNDDTVLAAMLLDAGAPVNGLNDDRRPLAQAIWYGCTQVRDLLLARGAALDLELAAAAGRADLLPGFFGEDGQLLLASAGVHREPVNTPMTGEPIANELLQQALIYACIGGSAETAAFLLDRGADVNAIPRGFDATGGAALHWAAASGNAALVELLASRGADLAARDRRYNSAPAGWANHFKQAETEALLKRLGG</sequence>
<evidence type="ECO:0000313" key="5">
    <source>
        <dbReference type="Proteomes" id="UP000256304"/>
    </source>
</evidence>
<organism evidence="4 5">
    <name type="scientific">Paenibacillus taihuensis</name>
    <dbReference type="NCBI Taxonomy" id="1156355"/>
    <lineage>
        <taxon>Bacteria</taxon>
        <taxon>Bacillati</taxon>
        <taxon>Bacillota</taxon>
        <taxon>Bacilli</taxon>
        <taxon>Bacillales</taxon>
        <taxon>Paenibacillaceae</taxon>
        <taxon>Paenibacillus</taxon>
    </lineage>
</organism>
<dbReference type="PANTHER" id="PTHR24198">
    <property type="entry name" value="ANKYRIN REPEAT AND PROTEIN KINASE DOMAIN-CONTAINING PROTEIN"/>
    <property type="match status" value="1"/>
</dbReference>
<keyword evidence="5" id="KW-1185">Reference proteome</keyword>
<proteinExistence type="predicted"/>
<dbReference type="InterPro" id="IPR002110">
    <property type="entry name" value="Ankyrin_rpt"/>
</dbReference>
<accession>A0A3D9Q060</accession>
<dbReference type="PROSITE" id="PS50297">
    <property type="entry name" value="ANK_REP_REGION"/>
    <property type="match status" value="1"/>
</dbReference>
<dbReference type="RefSeq" id="WP_116192862.1">
    <property type="nucleotide sequence ID" value="NZ_QTTN01000075.1"/>
</dbReference>
<name>A0A3D9Q060_9BACL</name>
<dbReference type="OrthoDB" id="2826662at2"/>
<dbReference type="Proteomes" id="UP000256304">
    <property type="component" value="Unassembled WGS sequence"/>
</dbReference>
<feature type="repeat" description="ANK" evidence="3">
    <location>
        <begin position="240"/>
        <end position="272"/>
    </location>
</feature>
<evidence type="ECO:0000256" key="1">
    <source>
        <dbReference type="ARBA" id="ARBA00022737"/>
    </source>
</evidence>
<dbReference type="Gene3D" id="1.25.40.20">
    <property type="entry name" value="Ankyrin repeat-containing domain"/>
    <property type="match status" value="2"/>
</dbReference>
<dbReference type="PANTHER" id="PTHR24198:SF165">
    <property type="entry name" value="ANKYRIN REPEAT-CONTAINING PROTEIN-RELATED"/>
    <property type="match status" value="1"/>
</dbReference>
<comment type="caution">
    <text evidence="4">The sequence shown here is derived from an EMBL/GenBank/DDBJ whole genome shotgun (WGS) entry which is preliminary data.</text>
</comment>